<keyword evidence="3 4" id="KW-0810">Translation regulation</keyword>
<organism evidence="5 6">
    <name type="scientific">Paenibacillus artemisiicola</name>
    <dbReference type="NCBI Taxonomy" id="1172618"/>
    <lineage>
        <taxon>Bacteria</taxon>
        <taxon>Bacillati</taxon>
        <taxon>Bacillota</taxon>
        <taxon>Bacilli</taxon>
        <taxon>Bacillales</taxon>
        <taxon>Paenibacillaceae</taxon>
        <taxon>Paenibacillus</taxon>
    </lineage>
</organism>
<dbReference type="HAMAP" id="MF_01185">
    <property type="entry name" value="FliW"/>
    <property type="match status" value="1"/>
</dbReference>
<evidence type="ECO:0000256" key="3">
    <source>
        <dbReference type="ARBA" id="ARBA00022845"/>
    </source>
</evidence>
<dbReference type="RefSeq" id="WP_208849943.1">
    <property type="nucleotide sequence ID" value="NZ_JAGGDJ010000030.1"/>
</dbReference>
<comment type="subcellular location">
    <subcellularLocation>
        <location evidence="4">Cytoplasm</location>
    </subcellularLocation>
</comment>
<evidence type="ECO:0000256" key="4">
    <source>
        <dbReference type="HAMAP-Rule" id="MF_01185"/>
    </source>
</evidence>
<keyword evidence="2 4" id="KW-1005">Bacterial flagellum biogenesis</keyword>
<protein>
    <recommendedName>
        <fullName evidence="4">Flagellar assembly factor FliW</fullName>
    </recommendedName>
</protein>
<dbReference type="SUPFAM" id="SSF141457">
    <property type="entry name" value="BH3618-like"/>
    <property type="match status" value="1"/>
</dbReference>
<accession>A0ABS3WFX8</accession>
<evidence type="ECO:0000313" key="5">
    <source>
        <dbReference type="EMBL" id="MBO7747231.1"/>
    </source>
</evidence>
<dbReference type="Proteomes" id="UP000670947">
    <property type="component" value="Unassembled WGS sequence"/>
</dbReference>
<evidence type="ECO:0000256" key="2">
    <source>
        <dbReference type="ARBA" id="ARBA00022795"/>
    </source>
</evidence>
<comment type="subunit">
    <text evidence="4">Interacts with translational regulator CsrA and flagellin(s).</text>
</comment>
<keyword evidence="5" id="KW-0282">Flagellum</keyword>
<evidence type="ECO:0000313" key="6">
    <source>
        <dbReference type="Proteomes" id="UP000670947"/>
    </source>
</evidence>
<keyword evidence="5" id="KW-0969">Cilium</keyword>
<keyword evidence="6" id="KW-1185">Reference proteome</keyword>
<comment type="caution">
    <text evidence="5">The sequence shown here is derived from an EMBL/GenBank/DDBJ whole genome shotgun (WGS) entry which is preliminary data.</text>
</comment>
<keyword evidence="5" id="KW-0966">Cell projection</keyword>
<dbReference type="PANTHER" id="PTHR39190:SF1">
    <property type="entry name" value="FLAGELLAR ASSEMBLY FACTOR FLIW"/>
    <property type="match status" value="1"/>
</dbReference>
<dbReference type="NCBIfam" id="NF009793">
    <property type="entry name" value="PRK13285.1-1"/>
    <property type="match status" value="1"/>
</dbReference>
<name>A0ABS3WFX8_9BACL</name>
<dbReference type="PANTHER" id="PTHR39190">
    <property type="entry name" value="FLAGELLAR ASSEMBLY FACTOR FLIW"/>
    <property type="match status" value="1"/>
</dbReference>
<dbReference type="InterPro" id="IPR024046">
    <property type="entry name" value="Flagellar_assmbl_FliW_dom_sf"/>
</dbReference>
<comment type="similarity">
    <text evidence="4">Belongs to the FliW family.</text>
</comment>
<keyword evidence="1 4" id="KW-0963">Cytoplasm</keyword>
<gene>
    <name evidence="4" type="primary">fliW</name>
    <name evidence="5" type="ORF">I8J29_23900</name>
</gene>
<comment type="function">
    <text evidence="4">Acts as an anti-CsrA protein, binds CsrA and prevents it from repressing translation of its target genes, one of which is flagellin. Binds to flagellin and participates in the assembly of the flagellum.</text>
</comment>
<dbReference type="Gene3D" id="2.30.290.10">
    <property type="entry name" value="BH3618-like"/>
    <property type="match status" value="1"/>
</dbReference>
<proteinExistence type="inferred from homology"/>
<sequence>MILQTTRFGQIEIEDHQWIVFPSGIPGFPQHKRYTLVSIEDSPFYVLQSVEEGSLSFIVTSPFDFFPDYEFELESNMLHELGQPSPEQVRVLNIVTVKDKLEEATANLAAPIVWNTANRQAAQVILQHTSYRTKHALFSPPSGNKGEASC</sequence>
<keyword evidence="4" id="KW-0143">Chaperone</keyword>
<dbReference type="EMBL" id="JAGGDJ010000030">
    <property type="protein sequence ID" value="MBO7747231.1"/>
    <property type="molecule type" value="Genomic_DNA"/>
</dbReference>
<evidence type="ECO:0000256" key="1">
    <source>
        <dbReference type="ARBA" id="ARBA00022490"/>
    </source>
</evidence>
<dbReference type="InterPro" id="IPR003775">
    <property type="entry name" value="Flagellar_assembly_factor_FliW"/>
</dbReference>
<reference evidence="5 6" key="1">
    <citation type="submission" date="2021-03" db="EMBL/GenBank/DDBJ databases">
        <title>Paenibacillus artemisicola MWE-103 whole genome sequence.</title>
        <authorList>
            <person name="Ham Y.J."/>
        </authorList>
    </citation>
    <scope>NUCLEOTIDE SEQUENCE [LARGE SCALE GENOMIC DNA]</scope>
    <source>
        <strain evidence="5 6">MWE-103</strain>
    </source>
</reference>
<dbReference type="Pfam" id="PF02623">
    <property type="entry name" value="FliW"/>
    <property type="match status" value="1"/>
</dbReference>